<feature type="repeat" description="TPR" evidence="3">
    <location>
        <begin position="247"/>
        <end position="280"/>
    </location>
</feature>
<dbReference type="Pfam" id="PF13414">
    <property type="entry name" value="TPR_11"/>
    <property type="match status" value="1"/>
</dbReference>
<proteinExistence type="predicted"/>
<name>A0ABN8RL07_9CNID</name>
<feature type="transmembrane region" description="Helical" evidence="4">
    <location>
        <begin position="15"/>
        <end position="34"/>
    </location>
</feature>
<keyword evidence="4" id="KW-0812">Transmembrane</keyword>
<dbReference type="PROSITE" id="PS50005">
    <property type="entry name" value="TPR"/>
    <property type="match status" value="3"/>
</dbReference>
<dbReference type="InterPro" id="IPR052346">
    <property type="entry name" value="O-mannosyl-transferase_TMTC"/>
</dbReference>
<gene>
    <name evidence="5" type="ORF">PEVE_00011824</name>
</gene>
<feature type="transmembrane region" description="Helical" evidence="4">
    <location>
        <begin position="74"/>
        <end position="93"/>
    </location>
</feature>
<accession>A0ABN8RL07</accession>
<organism evidence="5 6">
    <name type="scientific">Porites evermanni</name>
    <dbReference type="NCBI Taxonomy" id="104178"/>
    <lineage>
        <taxon>Eukaryota</taxon>
        <taxon>Metazoa</taxon>
        <taxon>Cnidaria</taxon>
        <taxon>Anthozoa</taxon>
        <taxon>Hexacorallia</taxon>
        <taxon>Scleractinia</taxon>
        <taxon>Fungiina</taxon>
        <taxon>Poritidae</taxon>
        <taxon>Porites</taxon>
    </lineage>
</organism>
<evidence type="ECO:0000256" key="3">
    <source>
        <dbReference type="PROSITE-ProRule" id="PRU00339"/>
    </source>
</evidence>
<evidence type="ECO:0000256" key="2">
    <source>
        <dbReference type="ARBA" id="ARBA00022803"/>
    </source>
</evidence>
<dbReference type="SUPFAM" id="SSF48452">
    <property type="entry name" value="TPR-like"/>
    <property type="match status" value="1"/>
</dbReference>
<keyword evidence="2 3" id="KW-0802">TPR repeat</keyword>
<dbReference type="Pfam" id="PF13181">
    <property type="entry name" value="TPR_8"/>
    <property type="match status" value="1"/>
</dbReference>
<keyword evidence="6" id="KW-1185">Reference proteome</keyword>
<dbReference type="Proteomes" id="UP001159427">
    <property type="component" value="Unassembled WGS sequence"/>
</dbReference>
<evidence type="ECO:0000256" key="4">
    <source>
        <dbReference type="SAM" id="Phobius"/>
    </source>
</evidence>
<protein>
    <recommendedName>
        <fullName evidence="7">Dolichyl-phosphate-mannose--protein mannosyltransferase</fullName>
    </recommendedName>
</protein>
<feature type="non-terminal residue" evidence="5">
    <location>
        <position position="296"/>
    </location>
</feature>
<reference evidence="5 6" key="1">
    <citation type="submission" date="2022-05" db="EMBL/GenBank/DDBJ databases">
        <authorList>
            <consortium name="Genoscope - CEA"/>
            <person name="William W."/>
        </authorList>
    </citation>
    <scope>NUCLEOTIDE SEQUENCE [LARGE SCALE GENOMIC DNA]</scope>
</reference>
<evidence type="ECO:0000313" key="5">
    <source>
        <dbReference type="EMBL" id="CAH3178500.1"/>
    </source>
</evidence>
<dbReference type="SMART" id="SM00028">
    <property type="entry name" value="TPR"/>
    <property type="match status" value="3"/>
</dbReference>
<feature type="repeat" description="TPR" evidence="3">
    <location>
        <begin position="213"/>
        <end position="246"/>
    </location>
</feature>
<dbReference type="EMBL" id="CALNXI010001860">
    <property type="protein sequence ID" value="CAH3178500.1"/>
    <property type="molecule type" value="Genomic_DNA"/>
</dbReference>
<evidence type="ECO:0000313" key="6">
    <source>
        <dbReference type="Proteomes" id="UP001159427"/>
    </source>
</evidence>
<keyword evidence="4" id="KW-1133">Transmembrane helix</keyword>
<dbReference type="PANTHER" id="PTHR44227">
    <property type="match status" value="1"/>
</dbReference>
<dbReference type="InterPro" id="IPR011990">
    <property type="entry name" value="TPR-like_helical_dom_sf"/>
</dbReference>
<feature type="repeat" description="TPR" evidence="3">
    <location>
        <begin position="148"/>
        <end position="181"/>
    </location>
</feature>
<evidence type="ECO:0008006" key="7">
    <source>
        <dbReference type="Google" id="ProtNLM"/>
    </source>
</evidence>
<feature type="transmembrane region" description="Helical" evidence="4">
    <location>
        <begin position="46"/>
        <end position="68"/>
    </location>
</feature>
<comment type="caution">
    <text evidence="5">The sequence shown here is derived from an EMBL/GenBank/DDBJ whole genome shotgun (WGS) entry which is preliminary data.</text>
</comment>
<dbReference type="InterPro" id="IPR019734">
    <property type="entry name" value="TPR_rpt"/>
</dbReference>
<dbReference type="Gene3D" id="1.25.40.10">
    <property type="entry name" value="Tetratricopeptide repeat domain"/>
    <property type="match status" value="2"/>
</dbReference>
<dbReference type="PANTHER" id="PTHR44227:SF3">
    <property type="entry name" value="PROTEIN O-MANNOSYL-TRANSFERASE TMTC4"/>
    <property type="match status" value="1"/>
</dbReference>
<sequence length="296" mass="33017">MGCVPIINTYSDPRILCIVALWTVLLLLLAYCLCGRNLQIQRILTMGLAILAVPFLPASNIFFTVGFVVAERVLYLSSIGSCLITVLGFAALSKKYFGKKLVSKNDVYHVLGVVAVFILPSSFFQRSTEWVDEDTLFTSGLTVCPLNAKVHYNIGKLRAEKGQAGIAEKFYREAIRLNPAYDQALNNLGNLIKLVGESQEKKWSILVYRNNFAAGWMNLGTVKAALHKEDEAEKCYSNAIKYRPRYPDAFFNLGNLYIDQDKTVKAIAAFKTAINLKNDYVGAWLNHALLLEKSGQ</sequence>
<keyword evidence="4" id="KW-0472">Membrane</keyword>
<keyword evidence="1" id="KW-0677">Repeat</keyword>
<evidence type="ECO:0000256" key="1">
    <source>
        <dbReference type="ARBA" id="ARBA00022737"/>
    </source>
</evidence>